<dbReference type="EMBL" id="LAZR01000267">
    <property type="protein sequence ID" value="KKN78206.1"/>
    <property type="molecule type" value="Genomic_DNA"/>
</dbReference>
<dbReference type="AlphaFoldDB" id="A0A0F9VXL1"/>
<sequence>IASGLEVVPTFFGLEQVADVADCTPEIVEGSRGGLPQERLSFANAISIDGVDGSCSRRRVAP</sequence>
<comment type="caution">
    <text evidence="1">The sequence shown here is derived from an EMBL/GenBank/DDBJ whole genome shotgun (WGS) entry which is preliminary data.</text>
</comment>
<evidence type="ECO:0000313" key="1">
    <source>
        <dbReference type="EMBL" id="KKN78206.1"/>
    </source>
</evidence>
<gene>
    <name evidence="1" type="ORF">LCGC14_0353070</name>
</gene>
<protein>
    <submittedName>
        <fullName evidence="1">Uncharacterized protein</fullName>
    </submittedName>
</protein>
<name>A0A0F9VXL1_9ZZZZ</name>
<feature type="non-terminal residue" evidence="1">
    <location>
        <position position="1"/>
    </location>
</feature>
<reference evidence="1" key="1">
    <citation type="journal article" date="2015" name="Nature">
        <title>Complex archaea that bridge the gap between prokaryotes and eukaryotes.</title>
        <authorList>
            <person name="Spang A."/>
            <person name="Saw J.H."/>
            <person name="Jorgensen S.L."/>
            <person name="Zaremba-Niedzwiedzka K."/>
            <person name="Martijn J."/>
            <person name="Lind A.E."/>
            <person name="van Eijk R."/>
            <person name="Schleper C."/>
            <person name="Guy L."/>
            <person name="Ettema T.J."/>
        </authorList>
    </citation>
    <scope>NUCLEOTIDE SEQUENCE</scope>
</reference>
<accession>A0A0F9VXL1</accession>
<proteinExistence type="predicted"/>
<organism evidence="1">
    <name type="scientific">marine sediment metagenome</name>
    <dbReference type="NCBI Taxonomy" id="412755"/>
    <lineage>
        <taxon>unclassified sequences</taxon>
        <taxon>metagenomes</taxon>
        <taxon>ecological metagenomes</taxon>
    </lineage>
</organism>